<accession>A0ABQ1I118</accession>
<gene>
    <name evidence="1" type="ORF">GCM10007414_17530</name>
</gene>
<dbReference type="Proteomes" id="UP000651977">
    <property type="component" value="Unassembled WGS sequence"/>
</dbReference>
<evidence type="ECO:0000313" key="1">
    <source>
        <dbReference type="EMBL" id="GGB04749.1"/>
    </source>
</evidence>
<name>A0ABQ1I118_9ALTE</name>
<protein>
    <submittedName>
        <fullName evidence="1">Uncharacterized protein</fullName>
    </submittedName>
</protein>
<dbReference type="EMBL" id="BMDY01000009">
    <property type="protein sequence ID" value="GGB04749.1"/>
    <property type="molecule type" value="Genomic_DNA"/>
</dbReference>
<reference evidence="2" key="1">
    <citation type="journal article" date="2019" name="Int. J. Syst. Evol. Microbiol.">
        <title>The Global Catalogue of Microorganisms (GCM) 10K type strain sequencing project: providing services to taxonomists for standard genome sequencing and annotation.</title>
        <authorList>
            <consortium name="The Broad Institute Genomics Platform"/>
            <consortium name="The Broad Institute Genome Sequencing Center for Infectious Disease"/>
            <person name="Wu L."/>
            <person name="Ma J."/>
        </authorList>
    </citation>
    <scope>NUCLEOTIDE SEQUENCE [LARGE SCALE GENOMIC DNA]</scope>
    <source>
        <strain evidence="2">CGMCC 1.10131</strain>
    </source>
</reference>
<proteinExistence type="predicted"/>
<evidence type="ECO:0000313" key="2">
    <source>
        <dbReference type="Proteomes" id="UP000651977"/>
    </source>
</evidence>
<comment type="caution">
    <text evidence="1">The sequence shown here is derived from an EMBL/GenBank/DDBJ whole genome shotgun (WGS) entry which is preliminary data.</text>
</comment>
<keyword evidence="2" id="KW-1185">Reference proteome</keyword>
<organism evidence="1 2">
    <name type="scientific">Agarivorans gilvus</name>
    <dbReference type="NCBI Taxonomy" id="680279"/>
    <lineage>
        <taxon>Bacteria</taxon>
        <taxon>Pseudomonadati</taxon>
        <taxon>Pseudomonadota</taxon>
        <taxon>Gammaproteobacteria</taxon>
        <taxon>Alteromonadales</taxon>
        <taxon>Alteromonadaceae</taxon>
        <taxon>Agarivorans</taxon>
    </lineage>
</organism>
<sequence length="65" mass="7175">MIIFFMYLSLNNVLTTFPCCLQEHITAGFGVAGGVSKIIELICLNFVICDALKFWLGKFTVKALG</sequence>